<dbReference type="GO" id="GO:0036503">
    <property type="term" value="P:ERAD pathway"/>
    <property type="evidence" value="ECO:0007669"/>
    <property type="project" value="TreeGrafter"/>
</dbReference>
<name>A0A9P8PEI1_9ASCO</name>
<dbReference type="PANTHER" id="PTHR46424:SF1">
    <property type="entry name" value="UBX DOMAIN-CONTAINING PROTEIN 4"/>
    <property type="match status" value="1"/>
</dbReference>
<dbReference type="GO" id="GO:0005783">
    <property type="term" value="C:endoplasmic reticulum"/>
    <property type="evidence" value="ECO:0007669"/>
    <property type="project" value="TreeGrafter"/>
</dbReference>
<dbReference type="EMBL" id="JAEUBE010000087">
    <property type="protein sequence ID" value="KAH3670793.1"/>
    <property type="molecule type" value="Genomic_DNA"/>
</dbReference>
<evidence type="ECO:0000259" key="2">
    <source>
        <dbReference type="PROSITE" id="PS50033"/>
    </source>
</evidence>
<accession>A0A9P8PEI1</accession>
<evidence type="ECO:0000313" key="3">
    <source>
        <dbReference type="EMBL" id="KAH3670793.1"/>
    </source>
</evidence>
<feature type="domain" description="UBX" evidence="2">
    <location>
        <begin position="216"/>
        <end position="295"/>
    </location>
</feature>
<keyword evidence="4" id="KW-1185">Reference proteome</keyword>
<dbReference type="CDD" id="cd01767">
    <property type="entry name" value="UBX"/>
    <property type="match status" value="1"/>
</dbReference>
<dbReference type="PROSITE" id="PS50033">
    <property type="entry name" value="UBX"/>
    <property type="match status" value="1"/>
</dbReference>
<evidence type="ECO:0000313" key="4">
    <source>
        <dbReference type="Proteomes" id="UP000769157"/>
    </source>
</evidence>
<reference evidence="3" key="2">
    <citation type="submission" date="2021-01" db="EMBL/GenBank/DDBJ databases">
        <authorList>
            <person name="Schikora-Tamarit M.A."/>
        </authorList>
    </citation>
    <scope>NUCLEOTIDE SEQUENCE</scope>
    <source>
        <strain evidence="3">CBS6075</strain>
    </source>
</reference>
<feature type="region of interest" description="Disordered" evidence="1">
    <location>
        <begin position="159"/>
        <end position="205"/>
    </location>
</feature>
<protein>
    <recommendedName>
        <fullName evidence="2">UBX domain-containing protein</fullName>
    </recommendedName>
</protein>
<sequence length="475" mass="52829">MISDKFGTNAASAIQQALARDTPLLILIGNNAESTKVWERMVLDKGLSVENRALIENDLVSLRVNKPSLDYTMLSDTFSEVAGATPPALFAIYRGMIVEQITSTTTVKDANLCLLRLKKKWVSKKQISSVTNSRSHESRPEVTDVAVTQIRSGVTNSIKVKHPEAESTSSKIKSELEDQPNHKRVKKNEEAKLEDMGDTESGHEVMPNYHRSGTNEMLNASQIRVKLIDGAVTCFKFPSDCKLSLVRDHVVEQHKEYQQIPFQFFRAIDRFTFTPEDENSTLHELQLNKCTLIIKPMDPFEAHQKPDNIGGSSTFSWMKRKLGALFWGNNDQVPIFNSPKFGEQTRSLADGLRETTMISQHPGLDSDTESDAVYQSPENRSTISRSSSPFEPSLNISSSDSNFDIRGISNTNFLSNPNNISIGTTKQPLPKLKSIGINNSAASSKTRLAEISDCKGELSESNIINMEDSNDDKVI</sequence>
<dbReference type="SUPFAM" id="SSF54236">
    <property type="entry name" value="Ubiquitin-like"/>
    <property type="match status" value="1"/>
</dbReference>
<evidence type="ECO:0000256" key="1">
    <source>
        <dbReference type="SAM" id="MobiDB-lite"/>
    </source>
</evidence>
<proteinExistence type="predicted"/>
<dbReference type="Gene3D" id="3.10.20.90">
    <property type="entry name" value="Phosphatidylinositol 3-kinase Catalytic Subunit, Chain A, domain 1"/>
    <property type="match status" value="1"/>
</dbReference>
<feature type="compositionally biased region" description="Basic and acidic residues" evidence="1">
    <location>
        <begin position="172"/>
        <end position="203"/>
    </location>
</feature>
<dbReference type="Proteomes" id="UP000769157">
    <property type="component" value="Unassembled WGS sequence"/>
</dbReference>
<dbReference type="Pfam" id="PF00789">
    <property type="entry name" value="UBX"/>
    <property type="match status" value="1"/>
</dbReference>
<dbReference type="RefSeq" id="XP_046064218.1">
    <property type="nucleotide sequence ID" value="XM_046202057.1"/>
</dbReference>
<dbReference type="InterPro" id="IPR029071">
    <property type="entry name" value="Ubiquitin-like_domsf"/>
</dbReference>
<dbReference type="OrthoDB" id="2445133at2759"/>
<gene>
    <name evidence="3" type="ORF">OGAPHI_001309</name>
</gene>
<dbReference type="SMART" id="SM00166">
    <property type="entry name" value="UBX"/>
    <property type="match status" value="1"/>
</dbReference>
<organism evidence="3 4">
    <name type="scientific">Ogataea philodendri</name>
    <dbReference type="NCBI Taxonomy" id="1378263"/>
    <lineage>
        <taxon>Eukaryota</taxon>
        <taxon>Fungi</taxon>
        <taxon>Dikarya</taxon>
        <taxon>Ascomycota</taxon>
        <taxon>Saccharomycotina</taxon>
        <taxon>Pichiomycetes</taxon>
        <taxon>Pichiales</taxon>
        <taxon>Pichiaceae</taxon>
        <taxon>Ogataea</taxon>
    </lineage>
</organism>
<dbReference type="GeneID" id="70233277"/>
<reference evidence="3" key="1">
    <citation type="journal article" date="2021" name="Open Biol.">
        <title>Shared evolutionary footprints suggest mitochondrial oxidative damage underlies multiple complex I losses in fungi.</title>
        <authorList>
            <person name="Schikora-Tamarit M.A."/>
            <person name="Marcet-Houben M."/>
            <person name="Nosek J."/>
            <person name="Gabaldon T."/>
        </authorList>
    </citation>
    <scope>NUCLEOTIDE SEQUENCE</scope>
    <source>
        <strain evidence="3">CBS6075</strain>
    </source>
</reference>
<dbReference type="PANTHER" id="PTHR46424">
    <property type="entry name" value="UBX DOMAIN-CONTAINING PROTEIN 4"/>
    <property type="match status" value="1"/>
</dbReference>
<dbReference type="AlphaFoldDB" id="A0A9P8PEI1"/>
<feature type="compositionally biased region" description="Polar residues" evidence="1">
    <location>
        <begin position="376"/>
        <end position="395"/>
    </location>
</feature>
<feature type="region of interest" description="Disordered" evidence="1">
    <location>
        <begin position="359"/>
        <end position="395"/>
    </location>
</feature>
<comment type="caution">
    <text evidence="3">The sequence shown here is derived from an EMBL/GenBank/DDBJ whole genome shotgun (WGS) entry which is preliminary data.</text>
</comment>
<dbReference type="InterPro" id="IPR001012">
    <property type="entry name" value="UBX_dom"/>
</dbReference>